<evidence type="ECO:0000256" key="1">
    <source>
        <dbReference type="HAMAP-Rule" id="MF_01845"/>
    </source>
</evidence>
<accession>A0A419T1W2</accession>
<organism evidence="3 4">
    <name type="scientific">Lacrimispora algidixylanolytica</name>
    <dbReference type="NCBI Taxonomy" id="94868"/>
    <lineage>
        <taxon>Bacteria</taxon>
        <taxon>Bacillati</taxon>
        <taxon>Bacillota</taxon>
        <taxon>Clostridia</taxon>
        <taxon>Lachnospirales</taxon>
        <taxon>Lachnospiraceae</taxon>
        <taxon>Lacrimispora</taxon>
    </lineage>
</organism>
<dbReference type="AlphaFoldDB" id="A0A419T1W2"/>
<comment type="similarity">
    <text evidence="1">Belongs to the UPF0597 family.</text>
</comment>
<dbReference type="PANTHER" id="PTHR30501:SF2">
    <property type="entry name" value="UPF0597 PROTEIN YHAM"/>
    <property type="match status" value="1"/>
</dbReference>
<proteinExistence type="inferred from homology"/>
<sequence length="424" mass="45705">MDKKIYDSYVKILNDELIPAFGCTEPIALAYASARARETLGEFPDYMEAHCSGNMIKNVKGVRVPNSGGLKGVETAVILGALIGESEKKLEILESVTEDDQITARELLDKNFCRCILVEGVGNLYLSVKAIKGDQWAEVTIEYAHTNITVVKKNGVTIYKKPYDVEGAKVDKSLLNIRDIVAFANMVDIKDVKDVLDMQISYNSAIAEEGLKGKWGAQIGRIFLSWYQPEVQWRAIAKTAAGSDARMAGCPSPVVINSGSGNQGMTCSIPVIEYARELDKTEEELYRALCISNLTAQDQKQYIGPLSAYCGVVCAAASAGAAITYLYGGTVAQIEHTVVNTIANVGGMICDGAKASCAAKVSSALQAAILGHQMAMEGITFEAGEGLVQSEPEETIRAIGYMGKEGMKKTDVEILNIMIGNRLI</sequence>
<evidence type="ECO:0000313" key="3">
    <source>
        <dbReference type="EMBL" id="RKD31401.1"/>
    </source>
</evidence>
<dbReference type="HAMAP" id="MF_01845">
    <property type="entry name" value="UPF0597"/>
    <property type="match status" value="1"/>
</dbReference>
<dbReference type="GO" id="GO:0080146">
    <property type="term" value="F:L-cysteine desulfhydrase activity"/>
    <property type="evidence" value="ECO:0007669"/>
    <property type="project" value="TreeGrafter"/>
</dbReference>
<dbReference type="Proteomes" id="UP000284277">
    <property type="component" value="Unassembled WGS sequence"/>
</dbReference>
<dbReference type="PIRSF" id="PIRSF006054">
    <property type="entry name" value="UCP006054"/>
    <property type="match status" value="1"/>
</dbReference>
<feature type="domain" description="Serine dehydratase-like alpha subunit" evidence="2">
    <location>
        <begin position="87"/>
        <end position="416"/>
    </location>
</feature>
<evidence type="ECO:0000313" key="4">
    <source>
        <dbReference type="Proteomes" id="UP000284277"/>
    </source>
</evidence>
<dbReference type="PANTHER" id="PTHR30501">
    <property type="entry name" value="UPF0597 PROTEIN YHAM"/>
    <property type="match status" value="1"/>
</dbReference>
<dbReference type="RefSeq" id="WP_120197068.1">
    <property type="nucleotide sequence ID" value="NZ_MCIA01000019.1"/>
</dbReference>
<dbReference type="OrthoDB" id="41906at2"/>
<gene>
    <name evidence="3" type="ORF">BET01_20445</name>
</gene>
<keyword evidence="4" id="KW-1185">Reference proteome</keyword>
<reference evidence="3 4" key="1">
    <citation type="submission" date="2016-08" db="EMBL/GenBank/DDBJ databases">
        <title>A new outlook on sporulation: Clostridium algidixylanolyticum.</title>
        <authorList>
            <person name="Poppleton D.I."/>
            <person name="Gribaldo S."/>
        </authorList>
    </citation>
    <scope>NUCLEOTIDE SEQUENCE [LARGE SCALE GENOMIC DNA]</scope>
    <source>
        <strain evidence="3 4">SPL73</strain>
    </source>
</reference>
<comment type="caution">
    <text evidence="3">The sequence shown here is derived from an EMBL/GenBank/DDBJ whole genome shotgun (WGS) entry which is preliminary data.</text>
</comment>
<dbReference type="InterPro" id="IPR021144">
    <property type="entry name" value="UPF0597"/>
</dbReference>
<dbReference type="InterPro" id="IPR005130">
    <property type="entry name" value="Ser_deHydtase-like_asu"/>
</dbReference>
<evidence type="ECO:0000259" key="2">
    <source>
        <dbReference type="Pfam" id="PF03313"/>
    </source>
</evidence>
<dbReference type="Pfam" id="PF03313">
    <property type="entry name" value="SDH_alpha"/>
    <property type="match status" value="1"/>
</dbReference>
<dbReference type="GO" id="GO:0019450">
    <property type="term" value="P:L-cysteine catabolic process to pyruvate"/>
    <property type="evidence" value="ECO:0007669"/>
    <property type="project" value="TreeGrafter"/>
</dbReference>
<name>A0A419T1W2_9FIRM</name>
<dbReference type="EMBL" id="MCIA01000019">
    <property type="protein sequence ID" value="RKD31401.1"/>
    <property type="molecule type" value="Genomic_DNA"/>
</dbReference>
<protein>
    <recommendedName>
        <fullName evidence="1">UPF0597 protein BET01_20445</fullName>
    </recommendedName>
</protein>